<dbReference type="EMBL" id="JASSZA010000008">
    <property type="protein sequence ID" value="KAK2104241.1"/>
    <property type="molecule type" value="Genomic_DNA"/>
</dbReference>
<feature type="non-terminal residue" evidence="2">
    <location>
        <position position="1"/>
    </location>
</feature>
<keyword evidence="3" id="KW-1185">Reference proteome</keyword>
<evidence type="ECO:0000313" key="2">
    <source>
        <dbReference type="EMBL" id="KAK2104241.1"/>
    </source>
</evidence>
<protein>
    <recommendedName>
        <fullName evidence="1">60S ribosomal protein L7a</fullName>
    </recommendedName>
</protein>
<comment type="caution">
    <text evidence="2">The sequence shown here is derived from an EMBL/GenBank/DDBJ whole genome shotgun (WGS) entry which is preliminary data.</text>
</comment>
<keyword evidence="1 2" id="KW-0689">Ribosomal protein</keyword>
<feature type="non-terminal residue" evidence="2">
    <location>
        <position position="71"/>
    </location>
</feature>
<name>A0ABQ9V538_SAGOE</name>
<organism evidence="2 3">
    <name type="scientific">Saguinus oedipus</name>
    <name type="common">Cotton-top tamarin</name>
    <name type="synonym">Oedipomidas oedipus</name>
    <dbReference type="NCBI Taxonomy" id="9490"/>
    <lineage>
        <taxon>Eukaryota</taxon>
        <taxon>Metazoa</taxon>
        <taxon>Chordata</taxon>
        <taxon>Craniata</taxon>
        <taxon>Vertebrata</taxon>
        <taxon>Euteleostomi</taxon>
        <taxon>Mammalia</taxon>
        <taxon>Eutheria</taxon>
        <taxon>Euarchontoglires</taxon>
        <taxon>Primates</taxon>
        <taxon>Haplorrhini</taxon>
        <taxon>Platyrrhini</taxon>
        <taxon>Cebidae</taxon>
        <taxon>Callitrichinae</taxon>
        <taxon>Saguinus</taxon>
    </lineage>
</organism>
<dbReference type="InterPro" id="IPR001921">
    <property type="entry name" value="Ribosomal_eL8_euk"/>
</dbReference>
<dbReference type="PRINTS" id="PR00882">
    <property type="entry name" value="RIBOSOMALL7A"/>
</dbReference>
<evidence type="ECO:0000256" key="1">
    <source>
        <dbReference type="RuleBase" id="RU367042"/>
    </source>
</evidence>
<keyword evidence="1" id="KW-0687">Ribonucleoprotein</keyword>
<gene>
    <name evidence="2" type="primary">RPL7A_22</name>
    <name evidence="2" type="ORF">P7K49_018097</name>
</gene>
<reference evidence="2 3" key="1">
    <citation type="submission" date="2023-05" db="EMBL/GenBank/DDBJ databases">
        <title>B98-5 Cell Line De Novo Hybrid Assembly: An Optical Mapping Approach.</title>
        <authorList>
            <person name="Kananen K."/>
            <person name="Auerbach J.A."/>
            <person name="Kautto E."/>
            <person name="Blachly J.S."/>
        </authorList>
    </citation>
    <scope>NUCLEOTIDE SEQUENCE [LARGE SCALE GENOMIC DNA]</scope>
    <source>
        <strain evidence="2">B95-8</strain>
        <tissue evidence="2">Cell line</tissue>
    </source>
</reference>
<evidence type="ECO:0000313" key="3">
    <source>
        <dbReference type="Proteomes" id="UP001266305"/>
    </source>
</evidence>
<proteinExistence type="inferred from homology"/>
<comment type="function">
    <text evidence="1">Component of the ribosome.</text>
</comment>
<dbReference type="GO" id="GO:0005840">
    <property type="term" value="C:ribosome"/>
    <property type="evidence" value="ECO:0007669"/>
    <property type="project" value="UniProtKB-KW"/>
</dbReference>
<dbReference type="Proteomes" id="UP001266305">
    <property type="component" value="Unassembled WGS sequence"/>
</dbReference>
<accession>A0ABQ9V538</accession>
<comment type="similarity">
    <text evidence="1">Belongs to the eukaryotic ribosomal protein eL8 family.</text>
</comment>
<sequence>KKAKGGKVALAPVVIKKPETKKVVSPLIEKKLKNFGIGQDIQPKSDLTHFVKWPGYMRLQRQRAILYKRLK</sequence>